<feature type="compositionally biased region" description="Polar residues" evidence="1">
    <location>
        <begin position="1091"/>
        <end position="1100"/>
    </location>
</feature>
<feature type="region of interest" description="Disordered" evidence="1">
    <location>
        <begin position="427"/>
        <end position="447"/>
    </location>
</feature>
<dbReference type="RefSeq" id="XP_007773394.1">
    <property type="nucleotide sequence ID" value="XM_007775204.1"/>
</dbReference>
<evidence type="ECO:0000256" key="1">
    <source>
        <dbReference type="SAM" id="MobiDB-lite"/>
    </source>
</evidence>
<dbReference type="Pfam" id="PF25995">
    <property type="entry name" value="STB6_N"/>
    <property type="match status" value="1"/>
</dbReference>
<feature type="region of interest" description="Disordered" evidence="1">
    <location>
        <begin position="1081"/>
        <end position="1106"/>
    </location>
</feature>
<feature type="region of interest" description="Disordered" evidence="1">
    <location>
        <begin position="606"/>
        <end position="646"/>
    </location>
</feature>
<feature type="region of interest" description="Disordered" evidence="1">
    <location>
        <begin position="479"/>
        <end position="514"/>
    </location>
</feature>
<dbReference type="GeneID" id="19200275"/>
<feature type="compositionally biased region" description="Basic residues" evidence="1">
    <location>
        <begin position="845"/>
        <end position="854"/>
    </location>
</feature>
<accession>A0A5M3MBW1</accession>
<feature type="region of interest" description="Disordered" evidence="1">
    <location>
        <begin position="559"/>
        <end position="579"/>
    </location>
</feature>
<dbReference type="KEGG" id="cput:CONPUDRAFT_130514"/>
<evidence type="ECO:0000313" key="3">
    <source>
        <dbReference type="EMBL" id="EIW76121.1"/>
    </source>
</evidence>
<dbReference type="OMA" id="DLWHMAA"/>
<feature type="region of interest" description="Disordered" evidence="1">
    <location>
        <begin position="21"/>
        <end position="42"/>
    </location>
</feature>
<dbReference type="InterPro" id="IPR059025">
    <property type="entry name" value="STB6_N"/>
</dbReference>
<dbReference type="AlphaFoldDB" id="A0A5M3MBW1"/>
<feature type="region of interest" description="Disordered" evidence="1">
    <location>
        <begin position="56"/>
        <end position="75"/>
    </location>
</feature>
<dbReference type="InterPro" id="IPR038919">
    <property type="entry name" value="STB2/STB2"/>
</dbReference>
<evidence type="ECO:0000259" key="2">
    <source>
        <dbReference type="Pfam" id="PF25995"/>
    </source>
</evidence>
<dbReference type="EMBL" id="JH711586">
    <property type="protein sequence ID" value="EIW76121.1"/>
    <property type="molecule type" value="Genomic_DNA"/>
</dbReference>
<comment type="caution">
    <text evidence="3">The sequence shown here is derived from an EMBL/GenBank/DDBJ whole genome shotgun (WGS) entry which is preliminary data.</text>
</comment>
<dbReference type="PANTHER" id="PTHR31011">
    <property type="entry name" value="PROTEIN STB2-RELATED"/>
    <property type="match status" value="1"/>
</dbReference>
<name>A0A5M3MBW1_CONPW</name>
<feature type="compositionally biased region" description="Polar residues" evidence="1">
    <location>
        <begin position="484"/>
        <end position="494"/>
    </location>
</feature>
<feature type="region of interest" description="Disordered" evidence="1">
    <location>
        <begin position="809"/>
        <end position="854"/>
    </location>
</feature>
<reference evidence="4" key="1">
    <citation type="journal article" date="2012" name="Science">
        <title>The Paleozoic origin of enzymatic lignin decomposition reconstructed from 31 fungal genomes.</title>
        <authorList>
            <person name="Floudas D."/>
            <person name="Binder M."/>
            <person name="Riley R."/>
            <person name="Barry K."/>
            <person name="Blanchette R.A."/>
            <person name="Henrissat B."/>
            <person name="Martinez A.T."/>
            <person name="Otillar R."/>
            <person name="Spatafora J.W."/>
            <person name="Yadav J.S."/>
            <person name="Aerts A."/>
            <person name="Benoit I."/>
            <person name="Boyd A."/>
            <person name="Carlson A."/>
            <person name="Copeland A."/>
            <person name="Coutinho P.M."/>
            <person name="de Vries R.P."/>
            <person name="Ferreira P."/>
            <person name="Findley K."/>
            <person name="Foster B."/>
            <person name="Gaskell J."/>
            <person name="Glotzer D."/>
            <person name="Gorecki P."/>
            <person name="Heitman J."/>
            <person name="Hesse C."/>
            <person name="Hori C."/>
            <person name="Igarashi K."/>
            <person name="Jurgens J.A."/>
            <person name="Kallen N."/>
            <person name="Kersten P."/>
            <person name="Kohler A."/>
            <person name="Kuees U."/>
            <person name="Kumar T.K.A."/>
            <person name="Kuo A."/>
            <person name="LaButti K."/>
            <person name="Larrondo L.F."/>
            <person name="Lindquist E."/>
            <person name="Ling A."/>
            <person name="Lombard V."/>
            <person name="Lucas S."/>
            <person name="Lundell T."/>
            <person name="Martin R."/>
            <person name="McLaughlin D.J."/>
            <person name="Morgenstern I."/>
            <person name="Morin E."/>
            <person name="Murat C."/>
            <person name="Nagy L.G."/>
            <person name="Nolan M."/>
            <person name="Ohm R.A."/>
            <person name="Patyshakuliyeva A."/>
            <person name="Rokas A."/>
            <person name="Ruiz-Duenas F.J."/>
            <person name="Sabat G."/>
            <person name="Salamov A."/>
            <person name="Samejima M."/>
            <person name="Schmutz J."/>
            <person name="Slot J.C."/>
            <person name="St John F."/>
            <person name="Stenlid J."/>
            <person name="Sun H."/>
            <person name="Sun S."/>
            <person name="Syed K."/>
            <person name="Tsang A."/>
            <person name="Wiebenga A."/>
            <person name="Young D."/>
            <person name="Pisabarro A."/>
            <person name="Eastwood D.C."/>
            <person name="Martin F."/>
            <person name="Cullen D."/>
            <person name="Grigoriev I.V."/>
            <person name="Hibbett D.S."/>
        </authorList>
    </citation>
    <scope>NUCLEOTIDE SEQUENCE [LARGE SCALE GENOMIC DNA]</scope>
    <source>
        <strain evidence="4">RWD-64-598 SS2</strain>
    </source>
</reference>
<feature type="domain" description="STB6-like N-terminal" evidence="2">
    <location>
        <begin position="77"/>
        <end position="209"/>
    </location>
</feature>
<sequence length="1106" mass="121589">MLQISMRLLIPTVRSPLEVNRPASPASFSPTTLPVRKHSNQASRLIRTRSGSAHAVFPTHPNQLEEHPQPQTDTSVASSWIGIPCRFEIVQQTLVLEGYQLYAVEKWVVERTRPVTVLTVYTGDPQHKITVTALSPSSSLTAAEMQVEWHAALHRLCMDGARPKQVPDGVLMVTSLANFRSDFTIVHVPNGDFFTAKEQLFTNINLSRMGCSGRSALTLEEPSETTKDRFKTTYFLNDSPPAPSTLRAQSLSRSHTRAYSQPIITLTPAITELPRLSVINTPSGKLSSRQIAFNTIVLELVKLVQSALAICGMFSFACIDGLLCDKTVEGLQRWIAEVGEPVLNVEPMERVADPSTVAALLSFVLAARNRLSSMALSQAIPKDPFLYPSTFLAALTVFSQCHHGSSQYIVNNTTILPQLPISNPSSPVPFHISTATPPPSGSPSSSQATFLTQQLYNQILQPHDTKLRHSESRRVHRALLNKLDPNSDTDTGGSESDLGHGSQPRRRKGIGGAGGHLISGIENLASGFVGRGAAGIGASGLLSPTADLGVFVRTIGGKSERDERGHERDKEKDKADIEDSERVAGSLRALWTGKVELLMKLRERAGTKGHGTEKGRKFKEGKDRERRASSDIEGEHSHEHIDESRSADDDLAFGGVFAGKVQKKLEMWAGINRSKKSVDLSTNMSSGRPLRGNGYRLHVGQASAQSSSSGNVIVTLDRAGSISQPLPAASQEIADEDELLSSGQVSPISESRALNPFTLGLESAGASSANLSSLLRDGNGSTSEYDRKVSSFLLSRPLYNREKRVPSWSDPISARNGQGTSRPQGVRHQTMVDSVPAGEPGDRKSNKRVRSNAVKRRHSFHDFKSLKNIKVLRAEWMRIDVDVCGQLLVMHRRKEHYYRVTACMEYLTNSLSQTNAALDTDYGSHRAFISALEKQCDVLNQIEAENVAADMTMQQVQALAYEANQFRVNDLWHTATPARQKVLELREKVFGMNTGARRLPHGTHGAHGRFNRLQWAFDGQERLVDAWGRTESEYEEERRAGAAILGIEEEEEEEEPVEHTAMKPMWLLRFFNWGMSWTSASMADSKASKGQEGTPTSEENGSPKDI</sequence>
<dbReference type="Proteomes" id="UP000053558">
    <property type="component" value="Unassembled WGS sequence"/>
</dbReference>
<gene>
    <name evidence="3" type="ORF">CONPUDRAFT_130514</name>
</gene>
<dbReference type="PANTHER" id="PTHR31011:SF2">
    <property type="entry name" value="PROTEIN STB2-RELATED"/>
    <property type="match status" value="1"/>
</dbReference>
<dbReference type="GO" id="GO:0070822">
    <property type="term" value="C:Sin3-type complex"/>
    <property type="evidence" value="ECO:0007669"/>
    <property type="project" value="TreeGrafter"/>
</dbReference>
<keyword evidence="4" id="KW-1185">Reference proteome</keyword>
<proteinExistence type="predicted"/>
<evidence type="ECO:0000313" key="4">
    <source>
        <dbReference type="Proteomes" id="UP000053558"/>
    </source>
</evidence>
<protein>
    <recommendedName>
        <fullName evidence="2">STB6-like N-terminal domain-containing protein</fullName>
    </recommendedName>
</protein>
<organism evidence="3 4">
    <name type="scientific">Coniophora puteana (strain RWD-64-598)</name>
    <name type="common">Brown rot fungus</name>
    <dbReference type="NCBI Taxonomy" id="741705"/>
    <lineage>
        <taxon>Eukaryota</taxon>
        <taxon>Fungi</taxon>
        <taxon>Dikarya</taxon>
        <taxon>Basidiomycota</taxon>
        <taxon>Agaricomycotina</taxon>
        <taxon>Agaricomycetes</taxon>
        <taxon>Agaricomycetidae</taxon>
        <taxon>Boletales</taxon>
        <taxon>Coniophorineae</taxon>
        <taxon>Coniophoraceae</taxon>
        <taxon>Coniophora</taxon>
    </lineage>
</organism>
<dbReference type="OrthoDB" id="19806at2759"/>